<feature type="domain" description="ABM" evidence="1">
    <location>
        <begin position="12"/>
        <end position="101"/>
    </location>
</feature>
<dbReference type="InterPro" id="IPR011008">
    <property type="entry name" value="Dimeric_a/b-barrel"/>
</dbReference>
<evidence type="ECO:0000313" key="2">
    <source>
        <dbReference type="EMBL" id="GAA5185345.1"/>
    </source>
</evidence>
<dbReference type="PANTHER" id="PTHR33336:SF15">
    <property type="entry name" value="ABM DOMAIN-CONTAINING PROTEIN"/>
    <property type="match status" value="1"/>
</dbReference>
<reference evidence="3" key="1">
    <citation type="journal article" date="2019" name="Int. J. Syst. Evol. Microbiol.">
        <title>The Global Catalogue of Microorganisms (GCM) 10K type strain sequencing project: providing services to taxonomists for standard genome sequencing and annotation.</title>
        <authorList>
            <consortium name="The Broad Institute Genomics Platform"/>
            <consortium name="The Broad Institute Genome Sequencing Center for Infectious Disease"/>
            <person name="Wu L."/>
            <person name="Ma J."/>
        </authorList>
    </citation>
    <scope>NUCLEOTIDE SEQUENCE [LARGE SCALE GENOMIC DNA]</scope>
    <source>
        <strain evidence="3">JCM 18304</strain>
    </source>
</reference>
<accession>A0ABP9RR73</accession>
<keyword evidence="3" id="KW-1185">Reference proteome</keyword>
<evidence type="ECO:0000259" key="1">
    <source>
        <dbReference type="PROSITE" id="PS51725"/>
    </source>
</evidence>
<name>A0ABP9RR73_9ACTN</name>
<dbReference type="InterPro" id="IPR007138">
    <property type="entry name" value="ABM_dom"/>
</dbReference>
<dbReference type="InterPro" id="IPR050744">
    <property type="entry name" value="AI-2_Isomerase_LsrG"/>
</dbReference>
<gene>
    <name evidence="2" type="ORF">GCM10023322_29080</name>
</gene>
<proteinExistence type="predicted"/>
<comment type="caution">
    <text evidence="2">The sequence shown here is derived from an EMBL/GenBank/DDBJ whole genome shotgun (WGS) entry which is preliminary data.</text>
</comment>
<dbReference type="PANTHER" id="PTHR33336">
    <property type="entry name" value="QUINOL MONOOXYGENASE YGIN-RELATED"/>
    <property type="match status" value="1"/>
</dbReference>
<evidence type="ECO:0000313" key="3">
    <source>
        <dbReference type="Proteomes" id="UP001501570"/>
    </source>
</evidence>
<organism evidence="2 3">
    <name type="scientific">Rugosimonospora acidiphila</name>
    <dbReference type="NCBI Taxonomy" id="556531"/>
    <lineage>
        <taxon>Bacteria</taxon>
        <taxon>Bacillati</taxon>
        <taxon>Actinomycetota</taxon>
        <taxon>Actinomycetes</taxon>
        <taxon>Micromonosporales</taxon>
        <taxon>Micromonosporaceae</taxon>
        <taxon>Rugosimonospora</taxon>
    </lineage>
</organism>
<dbReference type="RefSeq" id="WP_345629836.1">
    <property type="nucleotide sequence ID" value="NZ_BAABJQ010000007.1"/>
</dbReference>
<dbReference type="Proteomes" id="UP001501570">
    <property type="component" value="Unassembled WGS sequence"/>
</dbReference>
<sequence length="120" mass="13216">MISQTKHETTGKVVSAYYTIHAEDRQKFIDAVIPHLSTTAQQDGCVYYVFAQDLTDPNTIHLSEGWRDQAAIDEHNADENFQKAVAAVMGGVRILDYQSEVYDVAAQTVGAIPSNPEATD</sequence>
<dbReference type="EMBL" id="BAABJQ010000007">
    <property type="protein sequence ID" value="GAA5185345.1"/>
    <property type="molecule type" value="Genomic_DNA"/>
</dbReference>
<dbReference type="Pfam" id="PF03992">
    <property type="entry name" value="ABM"/>
    <property type="match status" value="1"/>
</dbReference>
<dbReference type="SUPFAM" id="SSF54909">
    <property type="entry name" value="Dimeric alpha+beta barrel"/>
    <property type="match status" value="1"/>
</dbReference>
<dbReference type="PROSITE" id="PS51725">
    <property type="entry name" value="ABM"/>
    <property type="match status" value="1"/>
</dbReference>
<protein>
    <recommendedName>
        <fullName evidence="1">ABM domain-containing protein</fullName>
    </recommendedName>
</protein>
<dbReference type="Gene3D" id="3.30.70.100">
    <property type="match status" value="1"/>
</dbReference>